<feature type="transmembrane region" description="Helical" evidence="5">
    <location>
        <begin position="44"/>
        <end position="65"/>
    </location>
</feature>
<dbReference type="Pfam" id="PF03151">
    <property type="entry name" value="TPT"/>
    <property type="match status" value="1"/>
</dbReference>
<dbReference type="GO" id="GO:0016020">
    <property type="term" value="C:membrane"/>
    <property type="evidence" value="ECO:0007669"/>
    <property type="project" value="UniProtKB-SubCell"/>
</dbReference>
<dbReference type="RefSeq" id="XP_013387614.1">
    <property type="nucleotide sequence ID" value="XM_013532160.1"/>
</dbReference>
<feature type="transmembrane region" description="Helical" evidence="5">
    <location>
        <begin position="77"/>
        <end position="101"/>
    </location>
</feature>
<sequence length="394" mass="44444">MSDDGDYDLKQILKIVALCVAWYSFSAGGNIVGKTVLNDFPYPMTVTMVQLMSIAFYLGPILRVWDIPLPSDISWSYYAKMIIPLAFGKFINSVSAHVSIWKVPVSYAHTVKATMPLFTVVLSRIILHEKQTTKVYISLVPIITGVYIATVTEISFDVIGLISALAATLGFAIQNIFSKKCLKDTGIHHLRLLLVLARLAMLFFFPVWVFYDIRRIMRDDSLVKHDHWLRAVILLLIDGFCNFAQNVIAFTVLAMLTPLSYAVANATKRIVIIFVSLALLRNPVTLLNVIGMLCAVLGVLAYNKAKFDMHRAKMREKTLPLVRSQVDLTQNHYKLPRTYTGHNLLLDQHTHVLDLGKEFTSETVARDNDRLNHQINNGGIYLHVHHAGRSLQHL</sequence>
<evidence type="ECO:0000259" key="6">
    <source>
        <dbReference type="Pfam" id="PF03151"/>
    </source>
</evidence>
<reference evidence="8" key="1">
    <citation type="submission" date="2025-08" db="UniProtKB">
        <authorList>
            <consortium name="RefSeq"/>
        </authorList>
    </citation>
    <scope>IDENTIFICATION</scope>
    <source>
        <tissue evidence="8">Gonads</tissue>
    </source>
</reference>
<feature type="transmembrane region" description="Helical" evidence="5">
    <location>
        <begin position="231"/>
        <end position="254"/>
    </location>
</feature>
<dbReference type="AlphaFoldDB" id="A0A1S3HRD8"/>
<feature type="transmembrane region" description="Helical" evidence="5">
    <location>
        <begin position="286"/>
        <end position="305"/>
    </location>
</feature>
<evidence type="ECO:0000256" key="2">
    <source>
        <dbReference type="ARBA" id="ARBA00022692"/>
    </source>
</evidence>
<feature type="transmembrane region" description="Helical" evidence="5">
    <location>
        <begin position="107"/>
        <end position="127"/>
    </location>
</feature>
<protein>
    <submittedName>
        <fullName evidence="8">Solute carrier family 35 member E1 homolog isoform X1</fullName>
    </submittedName>
</protein>
<dbReference type="PANTHER" id="PTHR11132">
    <property type="entry name" value="SOLUTE CARRIER FAMILY 35"/>
    <property type="match status" value="1"/>
</dbReference>
<dbReference type="SUPFAM" id="SSF103481">
    <property type="entry name" value="Multidrug resistance efflux transporter EmrE"/>
    <property type="match status" value="2"/>
</dbReference>
<name>A0A1S3HRD8_LINAN</name>
<comment type="subcellular location">
    <subcellularLocation>
        <location evidence="1">Membrane</location>
        <topology evidence="1">Multi-pass membrane protein</topology>
    </subcellularLocation>
</comment>
<dbReference type="GeneID" id="106156753"/>
<evidence type="ECO:0000256" key="5">
    <source>
        <dbReference type="SAM" id="Phobius"/>
    </source>
</evidence>
<evidence type="ECO:0000313" key="8">
    <source>
        <dbReference type="RefSeq" id="XP_013387614.1"/>
    </source>
</evidence>
<dbReference type="KEGG" id="lak:106156753"/>
<keyword evidence="7" id="KW-1185">Reference proteome</keyword>
<evidence type="ECO:0000256" key="3">
    <source>
        <dbReference type="ARBA" id="ARBA00022989"/>
    </source>
</evidence>
<dbReference type="InterPro" id="IPR037185">
    <property type="entry name" value="EmrE-like"/>
</dbReference>
<feature type="transmembrane region" description="Helical" evidence="5">
    <location>
        <begin position="190"/>
        <end position="211"/>
    </location>
</feature>
<evidence type="ECO:0000313" key="7">
    <source>
        <dbReference type="Proteomes" id="UP000085678"/>
    </source>
</evidence>
<feature type="transmembrane region" description="Helical" evidence="5">
    <location>
        <begin position="158"/>
        <end position="178"/>
    </location>
</feature>
<evidence type="ECO:0000256" key="1">
    <source>
        <dbReference type="ARBA" id="ARBA00004141"/>
    </source>
</evidence>
<organism evidence="7 8">
    <name type="scientific">Lingula anatina</name>
    <name type="common">Brachiopod</name>
    <name type="synonym">Lingula unguis</name>
    <dbReference type="NCBI Taxonomy" id="7574"/>
    <lineage>
        <taxon>Eukaryota</taxon>
        <taxon>Metazoa</taxon>
        <taxon>Spiralia</taxon>
        <taxon>Lophotrochozoa</taxon>
        <taxon>Brachiopoda</taxon>
        <taxon>Linguliformea</taxon>
        <taxon>Lingulata</taxon>
        <taxon>Lingulida</taxon>
        <taxon>Linguloidea</taxon>
        <taxon>Lingulidae</taxon>
        <taxon>Lingula</taxon>
    </lineage>
</organism>
<feature type="domain" description="Sugar phosphate transporter" evidence="6">
    <location>
        <begin position="14"/>
        <end position="303"/>
    </location>
</feature>
<gene>
    <name evidence="8" type="primary">LOC106156753</name>
</gene>
<feature type="transmembrane region" description="Helical" evidence="5">
    <location>
        <begin position="12"/>
        <end position="32"/>
    </location>
</feature>
<dbReference type="InterPro" id="IPR050186">
    <property type="entry name" value="TPT_transporter"/>
</dbReference>
<evidence type="ECO:0000256" key="4">
    <source>
        <dbReference type="ARBA" id="ARBA00023136"/>
    </source>
</evidence>
<accession>A0A1S3HRD8</accession>
<keyword evidence="2 5" id="KW-0812">Transmembrane</keyword>
<dbReference type="OrthoDB" id="6418713at2759"/>
<proteinExistence type="predicted"/>
<dbReference type="InterPro" id="IPR004853">
    <property type="entry name" value="Sugar_P_trans_dom"/>
</dbReference>
<keyword evidence="3 5" id="KW-1133">Transmembrane helix</keyword>
<dbReference type="Proteomes" id="UP000085678">
    <property type="component" value="Unplaced"/>
</dbReference>
<keyword evidence="4 5" id="KW-0472">Membrane</keyword>